<dbReference type="InterPro" id="IPR005568">
    <property type="entry name" value="Ribosomal_uL6_N"/>
</dbReference>
<dbReference type="EMBL" id="KB320750">
    <property type="protein sequence ID" value="ELW64211.1"/>
    <property type="molecule type" value="Genomic_DNA"/>
</dbReference>
<organism evidence="3 4">
    <name type="scientific">Tupaia chinensis</name>
    <name type="common">Chinese tree shrew</name>
    <name type="synonym">Tupaia belangeri chinensis</name>
    <dbReference type="NCBI Taxonomy" id="246437"/>
    <lineage>
        <taxon>Eukaryota</taxon>
        <taxon>Metazoa</taxon>
        <taxon>Chordata</taxon>
        <taxon>Craniata</taxon>
        <taxon>Vertebrata</taxon>
        <taxon>Euteleostomi</taxon>
        <taxon>Mammalia</taxon>
        <taxon>Eutheria</taxon>
        <taxon>Euarchontoglires</taxon>
        <taxon>Scandentia</taxon>
        <taxon>Tupaiidae</taxon>
        <taxon>Tupaia</taxon>
    </lineage>
</organism>
<dbReference type="GO" id="GO:0006412">
    <property type="term" value="P:translation"/>
    <property type="evidence" value="ECO:0007669"/>
    <property type="project" value="InterPro"/>
</dbReference>
<feature type="domain" description="Large ribosomal subunit protein uL6 N-terminal" evidence="2">
    <location>
        <begin position="54"/>
        <end position="112"/>
    </location>
</feature>
<gene>
    <name evidence="3" type="ORF">TREES_T100013225</name>
</gene>
<dbReference type="STRING" id="246437.L9KN48"/>
<keyword evidence="3" id="KW-0689">Ribosomal protein</keyword>
<dbReference type="Pfam" id="PF03868">
    <property type="entry name" value="Ribosomal_L6e_N"/>
    <property type="match status" value="1"/>
</dbReference>
<feature type="compositionally biased region" description="Basic residues" evidence="1">
    <location>
        <begin position="53"/>
        <end position="62"/>
    </location>
</feature>
<dbReference type="Proteomes" id="UP000011518">
    <property type="component" value="Unassembled WGS sequence"/>
</dbReference>
<evidence type="ECO:0000313" key="4">
    <source>
        <dbReference type="Proteomes" id="UP000011518"/>
    </source>
</evidence>
<reference evidence="4" key="1">
    <citation type="submission" date="2012-07" db="EMBL/GenBank/DDBJ databases">
        <title>Genome of the Chinese tree shrew, a rising model animal genetically related to primates.</title>
        <authorList>
            <person name="Zhang G."/>
            <person name="Fan Y."/>
            <person name="Yao Y."/>
            <person name="Huang Z."/>
        </authorList>
    </citation>
    <scope>NUCLEOTIDE SEQUENCE [LARGE SCALE GENOMIC DNA]</scope>
</reference>
<evidence type="ECO:0000313" key="3">
    <source>
        <dbReference type="EMBL" id="ELW64211.1"/>
    </source>
</evidence>
<evidence type="ECO:0000259" key="2">
    <source>
        <dbReference type="Pfam" id="PF03868"/>
    </source>
</evidence>
<keyword evidence="4" id="KW-1185">Reference proteome</keyword>
<evidence type="ECO:0000256" key="1">
    <source>
        <dbReference type="SAM" id="MobiDB-lite"/>
    </source>
</evidence>
<feature type="compositionally biased region" description="Basic and acidic residues" evidence="1">
    <location>
        <begin position="14"/>
        <end position="52"/>
    </location>
</feature>
<feature type="region of interest" description="Disordered" evidence="1">
    <location>
        <begin position="1"/>
        <end position="65"/>
    </location>
</feature>
<dbReference type="GO" id="GO:0003735">
    <property type="term" value="F:structural constituent of ribosome"/>
    <property type="evidence" value="ECO:0007669"/>
    <property type="project" value="InterPro"/>
</dbReference>
<reference evidence="4" key="2">
    <citation type="journal article" date="2013" name="Nat. Commun.">
        <title>Genome of the Chinese tree shrew.</title>
        <authorList>
            <person name="Fan Y."/>
            <person name="Huang Z.Y."/>
            <person name="Cao C.C."/>
            <person name="Chen C.S."/>
            <person name="Chen Y.X."/>
            <person name="Fan D.D."/>
            <person name="He J."/>
            <person name="Hou H.L."/>
            <person name="Hu L."/>
            <person name="Hu X.T."/>
            <person name="Jiang X.T."/>
            <person name="Lai R."/>
            <person name="Lang Y.S."/>
            <person name="Liang B."/>
            <person name="Liao S.G."/>
            <person name="Mu D."/>
            <person name="Ma Y.Y."/>
            <person name="Niu Y.Y."/>
            <person name="Sun X.Q."/>
            <person name="Xia J.Q."/>
            <person name="Xiao J."/>
            <person name="Xiong Z.Q."/>
            <person name="Xu L."/>
            <person name="Yang L."/>
            <person name="Zhang Y."/>
            <person name="Zhao W."/>
            <person name="Zhao X.D."/>
            <person name="Zheng Y.T."/>
            <person name="Zhou J.M."/>
            <person name="Zhu Y.B."/>
            <person name="Zhang G.J."/>
            <person name="Wang J."/>
            <person name="Yao Y.G."/>
        </authorList>
    </citation>
    <scope>NUCLEOTIDE SEQUENCE [LARGE SCALE GENOMIC DNA]</scope>
</reference>
<accession>L9KN48</accession>
<name>L9KN48_TUPCH</name>
<protein>
    <submittedName>
        <fullName evidence="3">60S ribosomal protein L6</fullName>
    </submittedName>
</protein>
<dbReference type="InParanoid" id="L9KN48"/>
<sequence length="124" mass="13751">MGKGLGNIQFHNLESLRKKAGEKAAKQDTKEEKPEAKKADASGKVKKGDPKVKKPKKGKPHCSRNPVLVWGIGRYSQSAMDSRKVMYKRKYSATKSRIEKKKEQILSSITKPIGGDKNGGTWVV</sequence>
<proteinExistence type="predicted"/>
<keyword evidence="3" id="KW-0687">Ribonucleoprotein</keyword>
<dbReference type="GO" id="GO:0005840">
    <property type="term" value="C:ribosome"/>
    <property type="evidence" value="ECO:0007669"/>
    <property type="project" value="UniProtKB-KW"/>
</dbReference>
<dbReference type="AlphaFoldDB" id="L9KN48"/>